<evidence type="ECO:0000313" key="1">
    <source>
        <dbReference type="EMBL" id="MBK1695653.1"/>
    </source>
</evidence>
<comment type="caution">
    <text evidence="1">The sequence shown here is derived from an EMBL/GenBank/DDBJ whole genome shotgun (WGS) entry which is preliminary data.</text>
</comment>
<keyword evidence="2" id="KW-1185">Reference proteome</keyword>
<evidence type="ECO:0000313" key="2">
    <source>
        <dbReference type="Proteomes" id="UP000778970"/>
    </source>
</evidence>
<name>A0A934UY45_9PROT</name>
<dbReference type="RefSeq" id="WP_027289847.1">
    <property type="nucleotide sequence ID" value="NZ_NRRE01000004.1"/>
</dbReference>
<reference evidence="1" key="2">
    <citation type="journal article" date="2020" name="Microorganisms">
        <title>Osmotic Adaptation and Compatible Solute Biosynthesis of Phototrophic Bacteria as Revealed from Genome Analyses.</title>
        <authorList>
            <person name="Imhoff J.F."/>
            <person name="Rahn T."/>
            <person name="Kunzel S."/>
            <person name="Keller A."/>
            <person name="Neulinger S.C."/>
        </authorList>
    </citation>
    <scope>NUCLEOTIDE SEQUENCE</scope>
    <source>
        <strain evidence="1">DSM 9154</strain>
    </source>
</reference>
<proteinExistence type="predicted"/>
<gene>
    <name evidence="1" type="ORF">CKO21_00115</name>
</gene>
<dbReference type="Proteomes" id="UP000778970">
    <property type="component" value="Unassembled WGS sequence"/>
</dbReference>
<organism evidence="1 2">
    <name type="scientific">Rhodovibrio salinarum</name>
    <dbReference type="NCBI Taxonomy" id="1087"/>
    <lineage>
        <taxon>Bacteria</taxon>
        <taxon>Pseudomonadati</taxon>
        <taxon>Pseudomonadota</taxon>
        <taxon>Alphaproteobacteria</taxon>
        <taxon>Rhodospirillales</taxon>
        <taxon>Rhodovibrionaceae</taxon>
        <taxon>Rhodovibrio</taxon>
    </lineage>
</organism>
<sequence>MTDPVHCEVVGRWRITGSDMWNRDFLDLANPAHFTLDDAGHGEMEFGAVHLDLDVEYGRQIVFFRFAGFDEGDEVWGDGNAEITDDGTLEIEIHFVDGDEPTLTAQREISSAAC</sequence>
<accession>A0A934UY45</accession>
<dbReference type="AlphaFoldDB" id="A0A934UY45"/>
<reference evidence="1" key="1">
    <citation type="submission" date="2017-08" db="EMBL/GenBank/DDBJ databases">
        <authorList>
            <person name="Imhoff J.F."/>
            <person name="Rahn T."/>
            <person name="Kuenzel S."/>
            <person name="Neulinger S.C."/>
        </authorList>
    </citation>
    <scope>NUCLEOTIDE SEQUENCE</scope>
    <source>
        <strain evidence="1">DSM 9154</strain>
    </source>
</reference>
<dbReference type="EMBL" id="NRRE01000004">
    <property type="protein sequence ID" value="MBK1695653.1"/>
    <property type="molecule type" value="Genomic_DNA"/>
</dbReference>
<protein>
    <submittedName>
        <fullName evidence="1">Uncharacterized protein</fullName>
    </submittedName>
</protein>